<dbReference type="Pfam" id="PF00106">
    <property type="entry name" value="adh_short"/>
    <property type="match status" value="1"/>
</dbReference>
<dbReference type="InterPro" id="IPR002347">
    <property type="entry name" value="SDR_fam"/>
</dbReference>
<evidence type="ECO:0000313" key="3">
    <source>
        <dbReference type="EMBL" id="HIU22750.1"/>
    </source>
</evidence>
<dbReference type="SUPFAM" id="SSF51735">
    <property type="entry name" value="NAD(P)-binding Rossmann-fold domains"/>
    <property type="match status" value="1"/>
</dbReference>
<accession>A0A9D1HWR5</accession>
<gene>
    <name evidence="3" type="ORF">IAD49_04140</name>
</gene>
<dbReference type="GO" id="GO:0050664">
    <property type="term" value="F:oxidoreductase activity, acting on NAD(P)H, oxygen as acceptor"/>
    <property type="evidence" value="ECO:0007669"/>
    <property type="project" value="TreeGrafter"/>
</dbReference>
<name>A0A9D1HWR5_9BACT</name>
<dbReference type="Gene3D" id="3.40.50.720">
    <property type="entry name" value="NAD(P)-binding Rossmann-like Domain"/>
    <property type="match status" value="1"/>
</dbReference>
<sequence length="294" mass="32493">MDLKKLFGYEGKTVVITGAASGMSRSAAELLIELGAKVYAIDINPIDLPVEKAYQADLSDKEQIDRVIADLPQKIDALFLCHGIAAFPGRELLVQKVNFYSQKYMTEQLLDRISDHGSITYIASVGGFGWQQVYPTAVELINLPTWEDAMKFYETHPELIQSAYVFAKQCLLSYVTYKCMDPAFIGRKIRINAINPGDTTTGLTDDFNKSTSPTGNAEEGAAMIENIFLKSWNGYAAEPKDMGYPMVVVGSAICSYMSGQLIYIDYGLTSNWTSQALLHANDKTIEEISKDSQA</sequence>
<evidence type="ECO:0000256" key="1">
    <source>
        <dbReference type="ARBA" id="ARBA00006484"/>
    </source>
</evidence>
<comment type="similarity">
    <text evidence="1">Belongs to the short-chain dehydrogenases/reductases (SDR) family.</text>
</comment>
<proteinExistence type="inferred from homology"/>
<dbReference type="Proteomes" id="UP000824087">
    <property type="component" value="Unassembled WGS sequence"/>
</dbReference>
<organism evidence="3 4">
    <name type="scientific">Candidatus Fimihabitans intestinipullorum</name>
    <dbReference type="NCBI Taxonomy" id="2840820"/>
    <lineage>
        <taxon>Bacteria</taxon>
        <taxon>Bacillati</taxon>
        <taxon>Mycoplasmatota</taxon>
        <taxon>Mycoplasmatota incertae sedis</taxon>
        <taxon>Candidatus Fimihabitans</taxon>
    </lineage>
</organism>
<evidence type="ECO:0000256" key="2">
    <source>
        <dbReference type="ARBA" id="ARBA00023002"/>
    </source>
</evidence>
<evidence type="ECO:0000313" key="4">
    <source>
        <dbReference type="Proteomes" id="UP000824087"/>
    </source>
</evidence>
<keyword evidence="2" id="KW-0560">Oxidoreductase</keyword>
<dbReference type="PANTHER" id="PTHR43008:SF4">
    <property type="entry name" value="CHAIN DEHYDROGENASE, PUTATIVE (AFU_ORTHOLOGUE AFUA_4G08710)-RELATED"/>
    <property type="match status" value="1"/>
</dbReference>
<dbReference type="PANTHER" id="PTHR43008">
    <property type="entry name" value="BENZIL REDUCTASE"/>
    <property type="match status" value="1"/>
</dbReference>
<protein>
    <submittedName>
        <fullName evidence="3">SDR family oxidoreductase</fullName>
    </submittedName>
</protein>
<dbReference type="Pfam" id="PF13561">
    <property type="entry name" value="adh_short_C2"/>
    <property type="match status" value="1"/>
</dbReference>
<reference evidence="3" key="1">
    <citation type="submission" date="2020-10" db="EMBL/GenBank/DDBJ databases">
        <authorList>
            <person name="Gilroy R."/>
        </authorList>
    </citation>
    <scope>NUCLEOTIDE SEQUENCE</scope>
    <source>
        <strain evidence="3">CHK197-8231</strain>
    </source>
</reference>
<dbReference type="InterPro" id="IPR036291">
    <property type="entry name" value="NAD(P)-bd_dom_sf"/>
</dbReference>
<reference evidence="3" key="2">
    <citation type="journal article" date="2021" name="PeerJ">
        <title>Extensive microbial diversity within the chicken gut microbiome revealed by metagenomics and culture.</title>
        <authorList>
            <person name="Gilroy R."/>
            <person name="Ravi A."/>
            <person name="Getino M."/>
            <person name="Pursley I."/>
            <person name="Horton D.L."/>
            <person name="Alikhan N.F."/>
            <person name="Baker D."/>
            <person name="Gharbi K."/>
            <person name="Hall N."/>
            <person name="Watson M."/>
            <person name="Adriaenssens E.M."/>
            <person name="Foster-Nyarko E."/>
            <person name="Jarju S."/>
            <person name="Secka A."/>
            <person name="Antonio M."/>
            <person name="Oren A."/>
            <person name="Chaudhuri R.R."/>
            <person name="La Ragione R."/>
            <person name="Hildebrand F."/>
            <person name="Pallen M.J."/>
        </authorList>
    </citation>
    <scope>NUCLEOTIDE SEQUENCE</scope>
    <source>
        <strain evidence="3">CHK197-8231</strain>
    </source>
</reference>
<dbReference type="EMBL" id="DVML01000025">
    <property type="protein sequence ID" value="HIU22750.1"/>
    <property type="molecule type" value="Genomic_DNA"/>
</dbReference>
<dbReference type="PRINTS" id="PR00081">
    <property type="entry name" value="GDHRDH"/>
</dbReference>
<dbReference type="AlphaFoldDB" id="A0A9D1HWR5"/>
<comment type="caution">
    <text evidence="3">The sequence shown here is derived from an EMBL/GenBank/DDBJ whole genome shotgun (WGS) entry which is preliminary data.</text>
</comment>